<comment type="caution">
    <text evidence="8">The sequence shown here is derived from an EMBL/GenBank/DDBJ whole genome shotgun (WGS) entry which is preliminary data.</text>
</comment>
<dbReference type="GO" id="GO:0005886">
    <property type="term" value="C:plasma membrane"/>
    <property type="evidence" value="ECO:0007669"/>
    <property type="project" value="UniProtKB-SubCell"/>
</dbReference>
<dbReference type="Proteomes" id="UP000645257">
    <property type="component" value="Unassembled WGS sequence"/>
</dbReference>
<feature type="transmembrane region" description="Helical" evidence="7">
    <location>
        <begin position="105"/>
        <end position="129"/>
    </location>
</feature>
<dbReference type="PANTHER" id="PTHR33508">
    <property type="entry name" value="UPF0056 MEMBRANE PROTEIN YHCE"/>
    <property type="match status" value="1"/>
</dbReference>
<feature type="transmembrane region" description="Helical" evidence="7">
    <location>
        <begin position="45"/>
        <end position="63"/>
    </location>
</feature>
<feature type="transmembrane region" description="Helical" evidence="7">
    <location>
        <begin position="171"/>
        <end position="193"/>
    </location>
</feature>
<evidence type="ECO:0000256" key="6">
    <source>
        <dbReference type="ARBA" id="ARBA00023136"/>
    </source>
</evidence>
<feature type="transmembrane region" description="Helical" evidence="7">
    <location>
        <begin position="75"/>
        <end position="93"/>
    </location>
</feature>
<evidence type="ECO:0000256" key="2">
    <source>
        <dbReference type="ARBA" id="ARBA00009784"/>
    </source>
</evidence>
<reference evidence="8" key="2">
    <citation type="submission" date="2020-09" db="EMBL/GenBank/DDBJ databases">
        <authorList>
            <person name="Sun Q."/>
            <person name="Kim S."/>
        </authorList>
    </citation>
    <scope>NUCLEOTIDE SEQUENCE</scope>
    <source>
        <strain evidence="8">KCTC 32182</strain>
    </source>
</reference>
<evidence type="ECO:0000313" key="8">
    <source>
        <dbReference type="EMBL" id="GGY12725.1"/>
    </source>
</evidence>
<organism evidence="8 9">
    <name type="scientific">Paludibacterium paludis</name>
    <dbReference type="NCBI Taxonomy" id="1225769"/>
    <lineage>
        <taxon>Bacteria</taxon>
        <taxon>Pseudomonadati</taxon>
        <taxon>Pseudomonadota</taxon>
        <taxon>Betaproteobacteria</taxon>
        <taxon>Neisseriales</taxon>
        <taxon>Chromobacteriaceae</taxon>
        <taxon>Paludibacterium</taxon>
    </lineage>
</organism>
<dbReference type="Pfam" id="PF01914">
    <property type="entry name" value="MarC"/>
    <property type="match status" value="1"/>
</dbReference>
<sequence>MLDSLVTQFVLMWAVIDPVGTIPVFLDRTSGFGEAQKRNVAKKAVMVSAGILLFFLAAGQLLLEGMKVPLPAFQVAGGLVLFLFALTMIFGAGKPESEQSMPSAADVAVFPLAVPSIASPGAMLAVVLLTDNHRFAPAQQAVTALLMLLVLFATYGLLVSASRLHRHIGDIGASVVSRVMGLILASIAVSQVLDGIKASFGLAG</sequence>
<gene>
    <name evidence="8" type="primary">ychE</name>
    <name evidence="8" type="ORF">GCM10011289_15030</name>
</gene>
<evidence type="ECO:0000256" key="1">
    <source>
        <dbReference type="ARBA" id="ARBA00004651"/>
    </source>
</evidence>
<dbReference type="NCBIfam" id="TIGR00427">
    <property type="entry name" value="NAAT family transporter"/>
    <property type="match status" value="1"/>
</dbReference>
<keyword evidence="9" id="KW-1185">Reference proteome</keyword>
<keyword evidence="4 7" id="KW-0812">Transmembrane</keyword>
<comment type="subcellular location">
    <subcellularLocation>
        <location evidence="1 7">Cell membrane</location>
        <topology evidence="1 7">Multi-pass membrane protein</topology>
    </subcellularLocation>
</comment>
<reference evidence="8" key="1">
    <citation type="journal article" date="2014" name="Int. J. Syst. Evol. Microbiol.">
        <title>Complete genome sequence of Corynebacterium casei LMG S-19264T (=DSM 44701T), isolated from a smear-ripened cheese.</title>
        <authorList>
            <consortium name="US DOE Joint Genome Institute (JGI-PGF)"/>
            <person name="Walter F."/>
            <person name="Albersmeier A."/>
            <person name="Kalinowski J."/>
            <person name="Ruckert C."/>
        </authorList>
    </citation>
    <scope>NUCLEOTIDE SEQUENCE</scope>
    <source>
        <strain evidence="8">KCTC 32182</strain>
    </source>
</reference>
<evidence type="ECO:0000313" key="9">
    <source>
        <dbReference type="Proteomes" id="UP000645257"/>
    </source>
</evidence>
<proteinExistence type="inferred from homology"/>
<dbReference type="InterPro" id="IPR002771">
    <property type="entry name" value="Multi_antbiot-R_MarC"/>
</dbReference>
<keyword evidence="3" id="KW-1003">Cell membrane</keyword>
<evidence type="ECO:0000256" key="7">
    <source>
        <dbReference type="RuleBase" id="RU362048"/>
    </source>
</evidence>
<evidence type="ECO:0000256" key="3">
    <source>
        <dbReference type="ARBA" id="ARBA00022475"/>
    </source>
</evidence>
<name>A0A918P139_9NEIS</name>
<protein>
    <recommendedName>
        <fullName evidence="7">UPF0056 membrane protein</fullName>
    </recommendedName>
</protein>
<evidence type="ECO:0000256" key="5">
    <source>
        <dbReference type="ARBA" id="ARBA00022989"/>
    </source>
</evidence>
<evidence type="ECO:0000256" key="4">
    <source>
        <dbReference type="ARBA" id="ARBA00022692"/>
    </source>
</evidence>
<accession>A0A918P139</accession>
<keyword evidence="6 7" id="KW-0472">Membrane</keyword>
<comment type="similarity">
    <text evidence="2 7">Belongs to the UPF0056 (MarC) family.</text>
</comment>
<dbReference type="PANTHER" id="PTHR33508:SF1">
    <property type="entry name" value="UPF0056 MEMBRANE PROTEIN YHCE"/>
    <property type="match status" value="1"/>
</dbReference>
<feature type="transmembrane region" description="Helical" evidence="7">
    <location>
        <begin position="141"/>
        <end position="159"/>
    </location>
</feature>
<keyword evidence="5 7" id="KW-1133">Transmembrane helix</keyword>
<dbReference type="EMBL" id="BMYX01000006">
    <property type="protein sequence ID" value="GGY12725.1"/>
    <property type="molecule type" value="Genomic_DNA"/>
</dbReference>
<dbReference type="RefSeq" id="WP_189532876.1">
    <property type="nucleotide sequence ID" value="NZ_BMYX01000006.1"/>
</dbReference>
<dbReference type="AlphaFoldDB" id="A0A918P139"/>
<feature type="transmembrane region" description="Helical" evidence="7">
    <location>
        <begin position="6"/>
        <end position="25"/>
    </location>
</feature>